<keyword evidence="5" id="KW-1185">Reference proteome</keyword>
<evidence type="ECO:0000256" key="1">
    <source>
        <dbReference type="SAM" id="MobiDB-lite"/>
    </source>
</evidence>
<reference evidence="3" key="3">
    <citation type="submission" date="2023-06" db="EMBL/GenBank/DDBJ databases">
        <authorList>
            <person name="Sun Q."/>
            <person name="Zhou Y."/>
        </authorList>
    </citation>
    <scope>NUCLEOTIDE SEQUENCE</scope>
    <source>
        <strain evidence="3">CGMCC 1.10859</strain>
    </source>
</reference>
<dbReference type="GO" id="GO:0007165">
    <property type="term" value="P:signal transduction"/>
    <property type="evidence" value="ECO:0007669"/>
    <property type="project" value="InterPro"/>
</dbReference>
<dbReference type="RefSeq" id="WP_308430842.1">
    <property type="nucleotide sequence ID" value="NZ_BNAB01000002.1"/>
</dbReference>
<dbReference type="Proteomes" id="UP000634647">
    <property type="component" value="Unassembled WGS sequence"/>
</dbReference>
<dbReference type="InterPro" id="IPR036061">
    <property type="entry name" value="CheW-like_dom_sf"/>
</dbReference>
<organism evidence="3 6">
    <name type="scientific">Allgaiera indica</name>
    <dbReference type="NCBI Taxonomy" id="765699"/>
    <lineage>
        <taxon>Bacteria</taxon>
        <taxon>Pseudomonadati</taxon>
        <taxon>Pseudomonadota</taxon>
        <taxon>Alphaproteobacteria</taxon>
        <taxon>Rhodobacterales</taxon>
        <taxon>Paracoccaceae</taxon>
        <taxon>Allgaiera</taxon>
    </lineage>
</organism>
<dbReference type="PROSITE" id="PS50851">
    <property type="entry name" value="CHEW"/>
    <property type="match status" value="1"/>
</dbReference>
<dbReference type="EMBL" id="BNAB01000002">
    <property type="protein sequence ID" value="GHD99344.1"/>
    <property type="molecule type" value="Genomic_DNA"/>
</dbReference>
<dbReference type="GO" id="GO:0006935">
    <property type="term" value="P:chemotaxis"/>
    <property type="evidence" value="ECO:0007669"/>
    <property type="project" value="InterPro"/>
</dbReference>
<evidence type="ECO:0000313" key="3">
    <source>
        <dbReference type="EMBL" id="GHD99344.1"/>
    </source>
</evidence>
<dbReference type="AlphaFoldDB" id="A0AAN4UPS5"/>
<dbReference type="Proteomes" id="UP000199541">
    <property type="component" value="Unassembled WGS sequence"/>
</dbReference>
<dbReference type="GO" id="GO:0005829">
    <property type="term" value="C:cytosol"/>
    <property type="evidence" value="ECO:0007669"/>
    <property type="project" value="TreeGrafter"/>
</dbReference>
<dbReference type="EMBL" id="FNOB01000002">
    <property type="protein sequence ID" value="SDW28441.1"/>
    <property type="molecule type" value="Genomic_DNA"/>
</dbReference>
<dbReference type="CDD" id="cd00732">
    <property type="entry name" value="CheW"/>
    <property type="match status" value="1"/>
</dbReference>
<dbReference type="InterPro" id="IPR039315">
    <property type="entry name" value="CheW"/>
</dbReference>
<dbReference type="Gene3D" id="2.30.30.40">
    <property type="entry name" value="SH3 Domains"/>
    <property type="match status" value="1"/>
</dbReference>
<dbReference type="SMART" id="SM00260">
    <property type="entry name" value="CheW"/>
    <property type="match status" value="1"/>
</dbReference>
<dbReference type="Pfam" id="PF01584">
    <property type="entry name" value="CheW"/>
    <property type="match status" value="1"/>
</dbReference>
<dbReference type="PANTHER" id="PTHR22617:SF23">
    <property type="entry name" value="CHEMOTAXIS PROTEIN CHEW"/>
    <property type="match status" value="1"/>
</dbReference>
<dbReference type="Gene3D" id="2.40.50.180">
    <property type="entry name" value="CheA-289, Domain 4"/>
    <property type="match status" value="1"/>
</dbReference>
<dbReference type="SUPFAM" id="SSF50341">
    <property type="entry name" value="CheW-like"/>
    <property type="match status" value="1"/>
</dbReference>
<accession>A0AAN4UPS5</accession>
<evidence type="ECO:0000313" key="5">
    <source>
        <dbReference type="Proteomes" id="UP000199541"/>
    </source>
</evidence>
<comment type="caution">
    <text evidence="3">The sequence shown here is derived from an EMBL/GenBank/DDBJ whole genome shotgun (WGS) entry which is preliminary data.</text>
</comment>
<proteinExistence type="predicted"/>
<reference evidence="4 5" key="2">
    <citation type="submission" date="2016-10" db="EMBL/GenBank/DDBJ databases">
        <authorList>
            <person name="Varghese N."/>
            <person name="Submissions S."/>
        </authorList>
    </citation>
    <scope>NUCLEOTIDE SEQUENCE [LARGE SCALE GENOMIC DNA]</scope>
    <source>
        <strain evidence="4 5">DSM 24802</strain>
    </source>
</reference>
<feature type="domain" description="CheW-like" evidence="2">
    <location>
        <begin position="34"/>
        <end position="174"/>
    </location>
</feature>
<evidence type="ECO:0000259" key="2">
    <source>
        <dbReference type="PROSITE" id="PS50851"/>
    </source>
</evidence>
<feature type="region of interest" description="Disordered" evidence="1">
    <location>
        <begin position="1"/>
        <end position="29"/>
    </location>
</feature>
<feature type="compositionally biased region" description="Basic and acidic residues" evidence="1">
    <location>
        <begin position="8"/>
        <end position="29"/>
    </location>
</feature>
<evidence type="ECO:0000313" key="6">
    <source>
        <dbReference type="Proteomes" id="UP000634647"/>
    </source>
</evidence>
<reference evidence="3" key="1">
    <citation type="journal article" date="2014" name="Int. J. Syst. Evol. Microbiol.">
        <title>Complete genome sequence of Corynebacterium casei LMG S-19264T (=DSM 44701T), isolated from a smear-ripened cheese.</title>
        <authorList>
            <consortium name="US DOE Joint Genome Institute (JGI-PGF)"/>
            <person name="Walter F."/>
            <person name="Albersmeier A."/>
            <person name="Kalinowski J."/>
            <person name="Ruckert C."/>
        </authorList>
    </citation>
    <scope>NUCLEOTIDE SEQUENCE</scope>
    <source>
        <strain evidence="3">CGMCC 1.10859</strain>
    </source>
</reference>
<gene>
    <name evidence="3" type="primary">cheW1</name>
    <name evidence="3" type="ORF">GCM10008024_06350</name>
    <name evidence="4" type="ORF">SAMN05444006_102240</name>
</gene>
<dbReference type="PANTHER" id="PTHR22617">
    <property type="entry name" value="CHEMOTAXIS SENSOR HISTIDINE KINASE-RELATED"/>
    <property type="match status" value="1"/>
</dbReference>
<name>A0AAN4UPS5_9RHOB</name>
<protein>
    <submittedName>
        <fullName evidence="3 4">Chemotaxis protein CheW</fullName>
    </submittedName>
</protein>
<evidence type="ECO:0000313" key="4">
    <source>
        <dbReference type="EMBL" id="SDW28441.1"/>
    </source>
</evidence>
<sequence>MNATIQMEKTDSQAPRDIDRAEHEVREDTRDGARRELVAFRAAAQDFCVDIMSIREIRGFTAATVVPHAPDYVLGVMNLRGSVVPVVDLSRRLGLGATQGDDRHVIIIAMVGPQMTGLLVEAVSDILSIPEDEIRPTPEVASEAARGFISGVICEGERLLRLVDLTRLLPPEQGAQP</sequence>
<dbReference type="InterPro" id="IPR002545">
    <property type="entry name" value="CheW-lke_dom"/>
</dbReference>